<evidence type="ECO:0000256" key="4">
    <source>
        <dbReference type="ARBA" id="ARBA00022741"/>
    </source>
</evidence>
<dbReference type="Pfam" id="PF00069">
    <property type="entry name" value="Pkinase"/>
    <property type="match status" value="1"/>
</dbReference>
<dbReference type="GO" id="GO:0007165">
    <property type="term" value="P:signal transduction"/>
    <property type="evidence" value="ECO:0007669"/>
    <property type="project" value="TreeGrafter"/>
</dbReference>
<evidence type="ECO:0000256" key="5">
    <source>
        <dbReference type="ARBA" id="ARBA00022777"/>
    </source>
</evidence>
<dbReference type="InterPro" id="IPR011009">
    <property type="entry name" value="Kinase-like_dom_sf"/>
</dbReference>
<accession>A0A8S1F9H3</accession>
<evidence type="ECO:0000256" key="1">
    <source>
        <dbReference type="ARBA" id="ARBA00006485"/>
    </source>
</evidence>
<feature type="domain" description="Protein kinase" evidence="9">
    <location>
        <begin position="25"/>
        <end position="311"/>
    </location>
</feature>
<dbReference type="SUPFAM" id="SSF56112">
    <property type="entry name" value="Protein kinase-like (PK-like)"/>
    <property type="match status" value="1"/>
</dbReference>
<dbReference type="AlphaFoldDB" id="A0A8S1F9H3"/>
<dbReference type="SMART" id="SM00220">
    <property type="entry name" value="S_TKc"/>
    <property type="match status" value="1"/>
</dbReference>
<organism evidence="10 11">
    <name type="scientific">Caenorhabditis bovis</name>
    <dbReference type="NCBI Taxonomy" id="2654633"/>
    <lineage>
        <taxon>Eukaryota</taxon>
        <taxon>Metazoa</taxon>
        <taxon>Ecdysozoa</taxon>
        <taxon>Nematoda</taxon>
        <taxon>Chromadorea</taxon>
        <taxon>Rhabditida</taxon>
        <taxon>Rhabditina</taxon>
        <taxon>Rhabditomorpha</taxon>
        <taxon>Rhabditoidea</taxon>
        <taxon>Rhabditidae</taxon>
        <taxon>Peloderinae</taxon>
        <taxon>Caenorhabditis</taxon>
    </lineage>
</organism>
<name>A0A8S1F9H3_9PELO</name>
<dbReference type="Gene3D" id="3.30.200.20">
    <property type="entry name" value="Phosphorylase Kinase, domain 1"/>
    <property type="match status" value="1"/>
</dbReference>
<dbReference type="PANTHER" id="PTHR24056">
    <property type="entry name" value="CELL DIVISION PROTEIN KINASE"/>
    <property type="match status" value="1"/>
</dbReference>
<keyword evidence="3" id="KW-0808">Transferase</keyword>
<dbReference type="GO" id="GO:0010389">
    <property type="term" value="P:regulation of G2/M transition of mitotic cell cycle"/>
    <property type="evidence" value="ECO:0007669"/>
    <property type="project" value="TreeGrafter"/>
</dbReference>
<feature type="binding site" evidence="7">
    <location>
        <position position="54"/>
    </location>
    <ligand>
        <name>ATP</name>
        <dbReference type="ChEBI" id="CHEBI:30616"/>
    </ligand>
</feature>
<protein>
    <recommendedName>
        <fullName evidence="9">Protein kinase domain-containing protein</fullName>
    </recommendedName>
</protein>
<dbReference type="GO" id="GO:0004693">
    <property type="term" value="F:cyclin-dependent protein serine/threonine kinase activity"/>
    <property type="evidence" value="ECO:0007669"/>
    <property type="project" value="TreeGrafter"/>
</dbReference>
<keyword evidence="2 8" id="KW-0723">Serine/threonine-protein kinase</keyword>
<dbReference type="InterPro" id="IPR000719">
    <property type="entry name" value="Prot_kinase_dom"/>
</dbReference>
<dbReference type="InterPro" id="IPR050108">
    <property type="entry name" value="CDK"/>
</dbReference>
<dbReference type="EMBL" id="CADEPM010000010">
    <property type="protein sequence ID" value="CAB3410384.1"/>
    <property type="molecule type" value="Genomic_DNA"/>
</dbReference>
<dbReference type="InterPro" id="IPR017441">
    <property type="entry name" value="Protein_kinase_ATP_BS"/>
</dbReference>
<gene>
    <name evidence="10" type="ORF">CBOVIS_LOCUS11916</name>
</gene>
<dbReference type="GO" id="GO:0030332">
    <property type="term" value="F:cyclin binding"/>
    <property type="evidence" value="ECO:0007669"/>
    <property type="project" value="TreeGrafter"/>
</dbReference>
<evidence type="ECO:0000256" key="6">
    <source>
        <dbReference type="ARBA" id="ARBA00022840"/>
    </source>
</evidence>
<dbReference type="FunFam" id="1.10.510.10:FF:000624">
    <property type="entry name" value="Mitogen-activated protein kinase"/>
    <property type="match status" value="1"/>
</dbReference>
<dbReference type="OrthoDB" id="1732493at2759"/>
<dbReference type="InterPro" id="IPR008271">
    <property type="entry name" value="Ser/Thr_kinase_AS"/>
</dbReference>
<sequence length="323" mass="37731">MEVNGLENMMNRMSCRKEYTFLDDYHIVNVLGKGSYGVVYQVRHKNSHQVYALKQMEFRSTAEGIPQSVLREVHLLKLLGRKRHPSILRLHDISHQLVKDDEMVQINLLVEKCDWDLFTFLQEIPKSLPEHQCRFIAMQLFRGLEFLHSNNVIHRDLKPQNILINRDQTIRIADFGLSRNYSNTSAFTTLVVTLWYRSPEVLLQANYDSGTDIWSAGCIISELYNRQPLLPAQTEAEQLHIIFQLIGTPPIEEWPRESVVSHHSFVTYEPKPITNLNPNLHPKAAQLITECLRFKVSKRFRAAEALKHPYFTEPQREIFKEIN</sequence>
<dbReference type="PROSITE" id="PS00107">
    <property type="entry name" value="PROTEIN_KINASE_ATP"/>
    <property type="match status" value="1"/>
</dbReference>
<evidence type="ECO:0000313" key="10">
    <source>
        <dbReference type="EMBL" id="CAB3410384.1"/>
    </source>
</evidence>
<evidence type="ECO:0000259" key="9">
    <source>
        <dbReference type="PROSITE" id="PS50011"/>
    </source>
</evidence>
<keyword evidence="11" id="KW-1185">Reference proteome</keyword>
<dbReference type="GO" id="GO:0000307">
    <property type="term" value="C:cyclin-dependent protein kinase holoenzyme complex"/>
    <property type="evidence" value="ECO:0007669"/>
    <property type="project" value="TreeGrafter"/>
</dbReference>
<dbReference type="PROSITE" id="PS50011">
    <property type="entry name" value="PROTEIN_KINASE_DOM"/>
    <property type="match status" value="1"/>
</dbReference>
<dbReference type="PROSITE" id="PS00108">
    <property type="entry name" value="PROTEIN_KINASE_ST"/>
    <property type="match status" value="1"/>
</dbReference>
<evidence type="ECO:0000256" key="8">
    <source>
        <dbReference type="RuleBase" id="RU000304"/>
    </source>
</evidence>
<keyword evidence="4 7" id="KW-0547">Nucleotide-binding</keyword>
<dbReference type="GO" id="GO:0005524">
    <property type="term" value="F:ATP binding"/>
    <property type="evidence" value="ECO:0007669"/>
    <property type="project" value="UniProtKB-UniRule"/>
</dbReference>
<comment type="caution">
    <text evidence="10">The sequence shown here is derived from an EMBL/GenBank/DDBJ whole genome shotgun (WGS) entry which is preliminary data.</text>
</comment>
<comment type="similarity">
    <text evidence="1">Belongs to the protein kinase superfamily. CMGC Ser/Thr protein kinase family. CDC2/CDKX subfamily.</text>
</comment>
<dbReference type="GO" id="GO:0010468">
    <property type="term" value="P:regulation of gene expression"/>
    <property type="evidence" value="ECO:0007669"/>
    <property type="project" value="TreeGrafter"/>
</dbReference>
<evidence type="ECO:0000256" key="7">
    <source>
        <dbReference type="PROSITE-ProRule" id="PRU10141"/>
    </source>
</evidence>
<proteinExistence type="inferred from homology"/>
<reference evidence="10 11" key="1">
    <citation type="submission" date="2020-04" db="EMBL/GenBank/DDBJ databases">
        <authorList>
            <person name="Laetsch R D."/>
            <person name="Stevens L."/>
            <person name="Kumar S."/>
            <person name="Blaxter L. M."/>
        </authorList>
    </citation>
    <scope>NUCLEOTIDE SEQUENCE [LARGE SCALE GENOMIC DNA]</scope>
</reference>
<dbReference type="Gene3D" id="1.10.510.10">
    <property type="entry name" value="Transferase(Phosphotransferase) domain 1"/>
    <property type="match status" value="1"/>
</dbReference>
<evidence type="ECO:0000256" key="3">
    <source>
        <dbReference type="ARBA" id="ARBA00022679"/>
    </source>
</evidence>
<keyword evidence="6 7" id="KW-0067">ATP-binding</keyword>
<keyword evidence="5" id="KW-0418">Kinase</keyword>
<dbReference type="GO" id="GO:0005737">
    <property type="term" value="C:cytoplasm"/>
    <property type="evidence" value="ECO:0007669"/>
    <property type="project" value="TreeGrafter"/>
</dbReference>
<dbReference type="GO" id="GO:0005634">
    <property type="term" value="C:nucleus"/>
    <property type="evidence" value="ECO:0007669"/>
    <property type="project" value="TreeGrafter"/>
</dbReference>
<dbReference type="PANTHER" id="PTHR24056:SF472">
    <property type="entry name" value="CYCLIN-DEPENDENT KINASE 4, ISOFORM A"/>
    <property type="match status" value="1"/>
</dbReference>
<dbReference type="Proteomes" id="UP000494206">
    <property type="component" value="Unassembled WGS sequence"/>
</dbReference>
<evidence type="ECO:0000313" key="11">
    <source>
        <dbReference type="Proteomes" id="UP000494206"/>
    </source>
</evidence>
<evidence type="ECO:0000256" key="2">
    <source>
        <dbReference type="ARBA" id="ARBA00022527"/>
    </source>
</evidence>
<dbReference type="GO" id="GO:0000082">
    <property type="term" value="P:G1/S transition of mitotic cell cycle"/>
    <property type="evidence" value="ECO:0007669"/>
    <property type="project" value="TreeGrafter"/>
</dbReference>